<proteinExistence type="predicted"/>
<gene>
    <name evidence="1" type="ORF">DT23_09390</name>
</gene>
<organism evidence="1 2">
    <name type="scientific">Thioclava indica</name>
    <dbReference type="NCBI Taxonomy" id="1353528"/>
    <lineage>
        <taxon>Bacteria</taxon>
        <taxon>Pseudomonadati</taxon>
        <taxon>Pseudomonadota</taxon>
        <taxon>Alphaproteobacteria</taxon>
        <taxon>Rhodobacterales</taxon>
        <taxon>Paracoccaceae</taxon>
        <taxon>Thioclava</taxon>
    </lineage>
</organism>
<comment type="caution">
    <text evidence="1">The sequence shown here is derived from an EMBL/GenBank/DDBJ whole genome shotgun (WGS) entry which is preliminary data.</text>
</comment>
<dbReference type="STRING" id="1353528.DT23_09390"/>
<name>A0A074JZE1_9RHOB</name>
<reference evidence="1 2" key="1">
    <citation type="journal article" date="2015" name="Antonie Van Leeuwenhoek">
        <title>Thioclava indica sp. nov., isolated from surface seawater of the Indian Ocean.</title>
        <authorList>
            <person name="Liu Y."/>
            <person name="Lai Q."/>
            <person name="Du J."/>
            <person name="Xu H."/>
            <person name="Jiang L."/>
            <person name="Shao Z."/>
        </authorList>
    </citation>
    <scope>NUCLEOTIDE SEQUENCE [LARGE SCALE GENOMIC DNA]</scope>
    <source>
        <strain evidence="1 2">DT23-4</strain>
    </source>
</reference>
<evidence type="ECO:0000313" key="2">
    <source>
        <dbReference type="Proteomes" id="UP000027471"/>
    </source>
</evidence>
<sequence>MSIEMDMSKLVTADAKATEAKAMRARAIKDACATRIAAILDANTMANIQSAAIIGALTTEQMETFRSAQQWISAMLSTARHAISEEIAPDWPMIPEGLHDLVAEF</sequence>
<keyword evidence="2" id="KW-1185">Reference proteome</keyword>
<dbReference type="AlphaFoldDB" id="A0A074JZE1"/>
<dbReference type="OrthoDB" id="7744844at2"/>
<dbReference type="eggNOG" id="ENOG5031A1U">
    <property type="taxonomic scope" value="Bacteria"/>
</dbReference>
<dbReference type="RefSeq" id="WP_038127877.1">
    <property type="nucleotide sequence ID" value="NZ_AUNB01000002.1"/>
</dbReference>
<dbReference type="EMBL" id="AUNB01000002">
    <property type="protein sequence ID" value="KEO61295.1"/>
    <property type="molecule type" value="Genomic_DNA"/>
</dbReference>
<dbReference type="Proteomes" id="UP000027471">
    <property type="component" value="Unassembled WGS sequence"/>
</dbReference>
<protein>
    <submittedName>
        <fullName evidence="1">Uncharacterized protein</fullName>
    </submittedName>
</protein>
<accession>A0A074JZE1</accession>
<evidence type="ECO:0000313" key="1">
    <source>
        <dbReference type="EMBL" id="KEO61295.1"/>
    </source>
</evidence>